<feature type="compositionally biased region" description="Low complexity" evidence="1">
    <location>
        <begin position="678"/>
        <end position="693"/>
    </location>
</feature>
<accession>K0S1Y6</accession>
<reference evidence="3 4" key="1">
    <citation type="journal article" date="2012" name="Genome Biol.">
        <title>Genome and low-iron response of an oceanic diatom adapted to chronic iron limitation.</title>
        <authorList>
            <person name="Lommer M."/>
            <person name="Specht M."/>
            <person name="Roy A.S."/>
            <person name="Kraemer L."/>
            <person name="Andreson R."/>
            <person name="Gutowska M.A."/>
            <person name="Wolf J."/>
            <person name="Bergner S.V."/>
            <person name="Schilhabel M.B."/>
            <person name="Klostermeier U.C."/>
            <person name="Beiko R.G."/>
            <person name="Rosenstiel P."/>
            <person name="Hippler M."/>
            <person name="Laroche J."/>
        </authorList>
    </citation>
    <scope>NUCLEOTIDE SEQUENCE [LARGE SCALE GENOMIC DNA]</scope>
    <source>
        <strain evidence="3 4">CCMP1005</strain>
    </source>
</reference>
<sequence length="924" mass="102073">MPGEDTADTDEVDKTYRFDAIVIGAGWAGINAARHLKAYGVRSVLVVEAEDYVGGRSRSFNEDGSVNQPPTTLNKQNVPYDAGSEWLYTDQTLTNYLSPLLFQDENDDYLPLAKMQYYRQHKDWRGHVRTTAMEKSEATRLKSRVWDTFTGFANHLWNTATEPDMSYHEAAERYRALISDEDRRYFEAALKSVGQIEYTANLTDLSLTSDLFFDGSEDMHYMSSTRVGFGNTAAAVAFGIGCDFLVGSKVTRVDYSRPEVLVTIEMNGGLTQAELVSTVVAVTVPLGVLKANSISFVPPLPSKKQQVIDKMKVGVSNKCIMIWDSPSSRKPVLVGWIGGDDARHIESLTDDEVLDEVMISLREMFPAITRPDRVIVTRSVGRSFSSDSAILAKPVGDRLFFAGEATAGAWYATTTGAWTSGYDAAVLMIKALLKSNENNAQSTPDSCPPSHNLVHSKTALLRGSFSSQWLRRCFDYQDGSDSYQLWLSFYQDHGVARGPPYRSRACGHVYDIKSYQMPYRRPGSKWSNALTVRRPTEDMPAAKIRIIAEVAATWRRPQGPPFLLLEADRRWVRPPPPARVSWLTSLSAASTGPRPLRISEGDRLPFLSMIRVRRHPSTAKPTTSTCHQAMSQSGRDSDSEDSNCICWDQKGLGTGPDIYLHRFGGGFPGPPLASMSQSLLEAGSSSDDSSCGSEDSKREGDSERTPPGNRSGNRGRKRKPTNLLCGEDESPATIGKFQRRRSPNYCDIIVPTTHSNAIFSTTDGSTKQGIDHAEENRETRLGRLDGALTCATARLATTNGSTRRTLPNNASKPIGLQPEVGPPATVAGPQLSATGLEDEFGNEEEEWDLPAIDRSVAMARNGQQRRGLGFSRDRPNVAMMARNDEFGNEEEEWDLDAIDRSVAMARNGQRRRGLRFSCDRPSVA</sequence>
<feature type="compositionally biased region" description="Basic and acidic residues" evidence="1">
    <location>
        <begin position="694"/>
        <end position="704"/>
    </location>
</feature>
<evidence type="ECO:0000259" key="2">
    <source>
        <dbReference type="Pfam" id="PF01593"/>
    </source>
</evidence>
<dbReference type="GO" id="GO:0016491">
    <property type="term" value="F:oxidoreductase activity"/>
    <property type="evidence" value="ECO:0007669"/>
    <property type="project" value="InterPro"/>
</dbReference>
<protein>
    <recommendedName>
        <fullName evidence="2">Amine oxidase domain-containing protein</fullName>
    </recommendedName>
</protein>
<dbReference type="eggNOG" id="KOG0029">
    <property type="taxonomic scope" value="Eukaryota"/>
</dbReference>
<feature type="non-terminal residue" evidence="3">
    <location>
        <position position="924"/>
    </location>
</feature>
<dbReference type="InterPro" id="IPR036188">
    <property type="entry name" value="FAD/NAD-bd_sf"/>
</dbReference>
<comment type="caution">
    <text evidence="3">The sequence shown here is derived from an EMBL/GenBank/DDBJ whole genome shotgun (WGS) entry which is preliminary data.</text>
</comment>
<proteinExistence type="predicted"/>
<dbReference type="PANTHER" id="PTHR10742:SF410">
    <property type="entry name" value="LYSINE-SPECIFIC HISTONE DEMETHYLASE 2"/>
    <property type="match status" value="1"/>
</dbReference>
<dbReference type="OrthoDB" id="47106at2759"/>
<evidence type="ECO:0000313" key="4">
    <source>
        <dbReference type="Proteomes" id="UP000266841"/>
    </source>
</evidence>
<gene>
    <name evidence="3" type="ORF">THAOC_20617</name>
</gene>
<dbReference type="Gene3D" id="3.90.660.10">
    <property type="match status" value="2"/>
</dbReference>
<dbReference type="AlphaFoldDB" id="K0S1Y6"/>
<feature type="region of interest" description="Disordered" evidence="1">
    <location>
        <begin position="800"/>
        <end position="823"/>
    </location>
</feature>
<name>K0S1Y6_THAOC</name>
<dbReference type="SUPFAM" id="SSF51905">
    <property type="entry name" value="FAD/NAD(P)-binding domain"/>
    <property type="match status" value="1"/>
</dbReference>
<feature type="region of interest" description="Disordered" evidence="1">
    <location>
        <begin position="614"/>
        <end position="641"/>
    </location>
</feature>
<dbReference type="EMBL" id="AGNL01023390">
    <property type="protein sequence ID" value="EJK59190.1"/>
    <property type="molecule type" value="Genomic_DNA"/>
</dbReference>
<dbReference type="SUPFAM" id="SSF54373">
    <property type="entry name" value="FAD-linked reductases, C-terminal domain"/>
    <property type="match status" value="1"/>
</dbReference>
<organism evidence="3 4">
    <name type="scientific">Thalassiosira oceanica</name>
    <name type="common">Marine diatom</name>
    <dbReference type="NCBI Taxonomy" id="159749"/>
    <lineage>
        <taxon>Eukaryota</taxon>
        <taxon>Sar</taxon>
        <taxon>Stramenopiles</taxon>
        <taxon>Ochrophyta</taxon>
        <taxon>Bacillariophyta</taxon>
        <taxon>Coscinodiscophyceae</taxon>
        <taxon>Thalassiosirophycidae</taxon>
        <taxon>Thalassiosirales</taxon>
        <taxon>Thalassiosiraceae</taxon>
        <taxon>Thalassiosira</taxon>
    </lineage>
</organism>
<feature type="compositionally biased region" description="Polar residues" evidence="1">
    <location>
        <begin position="619"/>
        <end position="634"/>
    </location>
</feature>
<feature type="domain" description="Amine oxidase" evidence="2">
    <location>
        <begin position="28"/>
        <end position="326"/>
    </location>
</feature>
<evidence type="ECO:0000313" key="3">
    <source>
        <dbReference type="EMBL" id="EJK59190.1"/>
    </source>
</evidence>
<feature type="region of interest" description="Disordered" evidence="1">
    <location>
        <begin position="672"/>
        <end position="738"/>
    </location>
</feature>
<dbReference type="Gene3D" id="3.50.50.60">
    <property type="entry name" value="FAD/NAD(P)-binding domain"/>
    <property type="match status" value="2"/>
</dbReference>
<dbReference type="PANTHER" id="PTHR10742">
    <property type="entry name" value="FLAVIN MONOAMINE OXIDASE"/>
    <property type="match status" value="1"/>
</dbReference>
<dbReference type="InterPro" id="IPR050281">
    <property type="entry name" value="Flavin_monoamine_oxidase"/>
</dbReference>
<dbReference type="Proteomes" id="UP000266841">
    <property type="component" value="Unassembled WGS sequence"/>
</dbReference>
<dbReference type="InterPro" id="IPR002937">
    <property type="entry name" value="Amino_oxidase"/>
</dbReference>
<keyword evidence="4" id="KW-1185">Reference proteome</keyword>
<feature type="compositionally biased region" description="Polar residues" evidence="1">
    <location>
        <begin position="800"/>
        <end position="811"/>
    </location>
</feature>
<evidence type="ECO:0000256" key="1">
    <source>
        <dbReference type="SAM" id="MobiDB-lite"/>
    </source>
</evidence>
<dbReference type="Pfam" id="PF01593">
    <property type="entry name" value="Amino_oxidase"/>
    <property type="match status" value="1"/>
</dbReference>